<organism evidence="2 3">
    <name type="scientific">Bythopirellula polymerisocia</name>
    <dbReference type="NCBI Taxonomy" id="2528003"/>
    <lineage>
        <taxon>Bacteria</taxon>
        <taxon>Pseudomonadati</taxon>
        <taxon>Planctomycetota</taxon>
        <taxon>Planctomycetia</taxon>
        <taxon>Pirellulales</taxon>
        <taxon>Lacipirellulaceae</taxon>
        <taxon>Bythopirellula</taxon>
    </lineage>
</organism>
<protein>
    <submittedName>
        <fullName evidence="2">Phytanoyl-CoA dioxygenase (PhyH)</fullName>
    </submittedName>
</protein>
<reference evidence="2 3" key="1">
    <citation type="submission" date="2019-02" db="EMBL/GenBank/DDBJ databases">
        <title>Deep-cultivation of Planctomycetes and their phenomic and genomic characterization uncovers novel biology.</title>
        <authorList>
            <person name="Wiegand S."/>
            <person name="Jogler M."/>
            <person name="Boedeker C."/>
            <person name="Pinto D."/>
            <person name="Vollmers J."/>
            <person name="Rivas-Marin E."/>
            <person name="Kohn T."/>
            <person name="Peeters S.H."/>
            <person name="Heuer A."/>
            <person name="Rast P."/>
            <person name="Oberbeckmann S."/>
            <person name="Bunk B."/>
            <person name="Jeske O."/>
            <person name="Meyerdierks A."/>
            <person name="Storesund J.E."/>
            <person name="Kallscheuer N."/>
            <person name="Luecker S."/>
            <person name="Lage O.M."/>
            <person name="Pohl T."/>
            <person name="Merkel B.J."/>
            <person name="Hornburger P."/>
            <person name="Mueller R.-W."/>
            <person name="Bruemmer F."/>
            <person name="Labrenz M."/>
            <person name="Spormann A.M."/>
            <person name="Op Den Camp H."/>
            <person name="Overmann J."/>
            <person name="Amann R."/>
            <person name="Jetten M.S.M."/>
            <person name="Mascher T."/>
            <person name="Medema M.H."/>
            <person name="Devos D.P."/>
            <person name="Kaster A.-K."/>
            <person name="Ovreas L."/>
            <person name="Rohde M."/>
            <person name="Galperin M.Y."/>
            <person name="Jogler C."/>
        </authorList>
    </citation>
    <scope>NUCLEOTIDE SEQUENCE [LARGE SCALE GENOMIC DNA]</scope>
    <source>
        <strain evidence="2 3">Pla144</strain>
    </source>
</reference>
<evidence type="ECO:0000313" key="2">
    <source>
        <dbReference type="EMBL" id="TWU24701.1"/>
    </source>
</evidence>
<dbReference type="PANTHER" id="PTHR20883">
    <property type="entry name" value="PHYTANOYL-COA DIOXYGENASE DOMAIN CONTAINING 1"/>
    <property type="match status" value="1"/>
</dbReference>
<dbReference type="Pfam" id="PF05721">
    <property type="entry name" value="PhyH"/>
    <property type="match status" value="1"/>
</dbReference>
<keyword evidence="3" id="KW-1185">Reference proteome</keyword>
<accession>A0A5C6CMY2</accession>
<sequence length="399" mass="45989">MVYSGFAGKDPSLANWFQAGSLLFYEFLVDIAMNMHPKVRPLWQRALIIPVLGMLLVYKALKLPRRILPRDLRAIVRNWHYSMFWTLIKSGLTQAFIDEPCTFNTSGKHFPKAEVAPEFRMTEDDFTQFHRDGFIGPFDAFSKEEMAQLRQEMLAVENANSETYGFVTPRDRHLESPRLWEHMNHPAIVERVAQILGPDLLCWRTQLFYKGPGAPAIQFHQASTFMVEDYLDPAIYPPRMDEMFQLTVWVAVDDAVPENGCMQFIRGSHDRIHKIKFGGEEGFYKANFSLDFDRDPARVVTMPVKSGQFIIFTERCIHGSPANTTDRYRLAFNLRIVPTNVPVLTGKEKYRSVYNGGKYNLKNWGVALLRGEDRHHLSKTVVPARLEKTSTEDRYRSAA</sequence>
<comment type="cofactor">
    <cofactor evidence="1">
        <name>Fe(2+)</name>
        <dbReference type="ChEBI" id="CHEBI:29033"/>
    </cofactor>
</comment>
<dbReference type="Proteomes" id="UP000318437">
    <property type="component" value="Unassembled WGS sequence"/>
</dbReference>
<dbReference type="PANTHER" id="PTHR20883:SF48">
    <property type="entry name" value="ECTOINE DIOXYGENASE"/>
    <property type="match status" value="1"/>
</dbReference>
<dbReference type="AlphaFoldDB" id="A0A5C6CMY2"/>
<evidence type="ECO:0000256" key="1">
    <source>
        <dbReference type="ARBA" id="ARBA00001954"/>
    </source>
</evidence>
<name>A0A5C6CMY2_9BACT</name>
<evidence type="ECO:0000313" key="3">
    <source>
        <dbReference type="Proteomes" id="UP000318437"/>
    </source>
</evidence>
<gene>
    <name evidence="2" type="ORF">Pla144_35870</name>
</gene>
<proteinExistence type="predicted"/>
<dbReference type="GO" id="GO:0016706">
    <property type="term" value="F:2-oxoglutarate-dependent dioxygenase activity"/>
    <property type="evidence" value="ECO:0007669"/>
    <property type="project" value="UniProtKB-ARBA"/>
</dbReference>
<keyword evidence="2" id="KW-0560">Oxidoreductase</keyword>
<comment type="caution">
    <text evidence="2">The sequence shown here is derived from an EMBL/GenBank/DDBJ whole genome shotgun (WGS) entry which is preliminary data.</text>
</comment>
<keyword evidence="2" id="KW-0223">Dioxygenase</keyword>
<dbReference type="EMBL" id="SJPS01000005">
    <property type="protein sequence ID" value="TWU24701.1"/>
    <property type="molecule type" value="Genomic_DNA"/>
</dbReference>
<dbReference type="GO" id="GO:0005506">
    <property type="term" value="F:iron ion binding"/>
    <property type="evidence" value="ECO:0007669"/>
    <property type="project" value="UniProtKB-ARBA"/>
</dbReference>
<dbReference type="Gene3D" id="2.60.120.620">
    <property type="entry name" value="q2cbj1_9rhob like domain"/>
    <property type="match status" value="1"/>
</dbReference>
<dbReference type="SUPFAM" id="SSF51197">
    <property type="entry name" value="Clavaminate synthase-like"/>
    <property type="match status" value="1"/>
</dbReference>
<dbReference type="InterPro" id="IPR008775">
    <property type="entry name" value="Phytyl_CoA_dOase-like"/>
</dbReference>